<organism evidence="3 4">
    <name type="scientific">Kocuria flava</name>
    <dbReference type="NCBI Taxonomy" id="446860"/>
    <lineage>
        <taxon>Bacteria</taxon>
        <taxon>Bacillati</taxon>
        <taxon>Actinomycetota</taxon>
        <taxon>Actinomycetes</taxon>
        <taxon>Micrococcales</taxon>
        <taxon>Micrococcaceae</taxon>
        <taxon>Kocuria</taxon>
    </lineage>
</organism>
<feature type="compositionally biased region" description="Low complexity" evidence="1">
    <location>
        <begin position="482"/>
        <end position="504"/>
    </location>
</feature>
<dbReference type="AlphaFoldDB" id="A0A2N4T2H2"/>
<dbReference type="Proteomes" id="UP000234632">
    <property type="component" value="Unassembled WGS sequence"/>
</dbReference>
<dbReference type="InterPro" id="IPR011009">
    <property type="entry name" value="Kinase-like_dom_sf"/>
</dbReference>
<evidence type="ECO:0000256" key="1">
    <source>
        <dbReference type="SAM" id="MobiDB-lite"/>
    </source>
</evidence>
<dbReference type="EMBL" id="LOMZ01000001">
    <property type="protein sequence ID" value="PLC12420.1"/>
    <property type="molecule type" value="Genomic_DNA"/>
</dbReference>
<accession>A0A2N4T2H2</accession>
<evidence type="ECO:0000313" key="4">
    <source>
        <dbReference type="Proteomes" id="UP000234632"/>
    </source>
</evidence>
<feature type="domain" description="Aminoglycoside phosphotransferase" evidence="2">
    <location>
        <begin position="30"/>
        <end position="269"/>
    </location>
</feature>
<dbReference type="SUPFAM" id="SSF56112">
    <property type="entry name" value="Protein kinase-like (PK-like)"/>
    <property type="match status" value="1"/>
</dbReference>
<sequence>MSTSLEHLAAVAAAGVPGLAPVAVSPSPDDDADFRSAVVLDAEGRRWRVRAPVTPEAGVRLETEHLVLRSFTPAIRSRLPFLVPTAVAAVEDERLHAVVHSHIEGEPLGLDALARMAAHPDPAHHRHVPSAEPLPPLAVQLGRVLAAVHALPPSLVLDADLPSYTAGQCRERRLAELRRAEATGRVPAALVGRWERVLGDDAVWGFVPRVVHGDLQEDDLVISRGRVRGVTGWTDLHVGDPADDFAWLIGARDARFAAAVLEAYAGTCRDRTFRAPDADPDPHLLDRARLDAELAVARWLVRGTDRGDAATVADAERMLAALERDVSRAARGVAGTAPGGTAAPGAPHGAGGAAGAQDVTGSAAGRHHSAGDASGVSVSGLRPGTAGAAPGPGGTPGEACTPASGGAPGSGRRPASDGTPGPAGARTPGGSGAPGSSGAPGRTRAPGGSTLPRPSSPAAAAGVTASGDPRAGGADTEALDTGAVRGAAARARGSAAGEAPDAAPGRGGPGTGDPAQGRSTTR</sequence>
<reference evidence="3 4" key="1">
    <citation type="submission" date="2015-12" db="EMBL/GenBank/DDBJ databases">
        <authorList>
            <person name="Shamseldin A."/>
            <person name="Moawad H."/>
            <person name="Abd El-Rahim W.M."/>
            <person name="Sadowsky M.J."/>
        </authorList>
    </citation>
    <scope>NUCLEOTIDE SEQUENCE [LARGE SCALE GENOMIC DNA]</scope>
    <source>
        <strain evidence="3 4">S43</strain>
    </source>
</reference>
<comment type="caution">
    <text evidence="3">The sequence shown here is derived from an EMBL/GenBank/DDBJ whole genome shotgun (WGS) entry which is preliminary data.</text>
</comment>
<proteinExistence type="predicted"/>
<evidence type="ECO:0000313" key="3">
    <source>
        <dbReference type="EMBL" id="PLC12420.1"/>
    </source>
</evidence>
<evidence type="ECO:0000259" key="2">
    <source>
        <dbReference type="Pfam" id="PF01636"/>
    </source>
</evidence>
<dbReference type="InterPro" id="IPR002575">
    <property type="entry name" value="Aminoglycoside_PTrfase"/>
</dbReference>
<dbReference type="Gene3D" id="3.90.1200.10">
    <property type="match status" value="1"/>
</dbReference>
<protein>
    <recommendedName>
        <fullName evidence="2">Aminoglycoside phosphotransferase domain-containing protein</fullName>
    </recommendedName>
</protein>
<name>A0A2N4T2H2_9MICC</name>
<dbReference type="Pfam" id="PF01636">
    <property type="entry name" value="APH"/>
    <property type="match status" value="1"/>
</dbReference>
<gene>
    <name evidence="3" type="ORF">AUQ48_09450</name>
</gene>
<feature type="compositionally biased region" description="Low complexity" evidence="1">
    <location>
        <begin position="333"/>
        <end position="347"/>
    </location>
</feature>
<feature type="region of interest" description="Disordered" evidence="1">
    <location>
        <begin position="333"/>
        <end position="522"/>
    </location>
</feature>
<feature type="compositionally biased region" description="Low complexity" evidence="1">
    <location>
        <begin position="371"/>
        <end position="389"/>
    </location>
</feature>
<dbReference type="RefSeq" id="WP_101852014.1">
    <property type="nucleotide sequence ID" value="NZ_LOMZ01000001.1"/>
</dbReference>